<name>A0A841DBX2_PLAVE</name>
<evidence type="ECO:0000256" key="1">
    <source>
        <dbReference type="ARBA" id="ARBA00004651"/>
    </source>
</evidence>
<dbReference type="PANTHER" id="PTHR43394">
    <property type="entry name" value="ATP-DEPENDENT PERMEASE MDL1, MITOCHONDRIAL"/>
    <property type="match status" value="1"/>
</dbReference>
<evidence type="ECO:0000313" key="11">
    <source>
        <dbReference type="Proteomes" id="UP000562352"/>
    </source>
</evidence>
<dbReference type="SUPFAM" id="SSF90123">
    <property type="entry name" value="ABC transporter transmembrane region"/>
    <property type="match status" value="1"/>
</dbReference>
<dbReference type="GO" id="GO:0005524">
    <property type="term" value="F:ATP binding"/>
    <property type="evidence" value="ECO:0007669"/>
    <property type="project" value="UniProtKB-KW"/>
</dbReference>
<evidence type="ECO:0000256" key="3">
    <source>
        <dbReference type="ARBA" id="ARBA00022741"/>
    </source>
</evidence>
<accession>A0A841DBX2</accession>
<dbReference type="Proteomes" id="UP000562352">
    <property type="component" value="Unassembled WGS sequence"/>
</dbReference>
<dbReference type="GO" id="GO:0005886">
    <property type="term" value="C:plasma membrane"/>
    <property type="evidence" value="ECO:0007669"/>
    <property type="project" value="UniProtKB-SubCell"/>
</dbReference>
<reference evidence="10 11" key="1">
    <citation type="submission" date="2020-08" db="EMBL/GenBank/DDBJ databases">
        <title>Genomic Encyclopedia of Type Strains, Phase III (KMG-III): the genomes of soil and plant-associated and newly described type strains.</title>
        <authorList>
            <person name="Whitman W."/>
        </authorList>
    </citation>
    <scope>NUCLEOTIDE SEQUENCE [LARGE SCALE GENOMIC DNA]</scope>
    <source>
        <strain evidence="10 11">CECT 3303</strain>
    </source>
</reference>
<evidence type="ECO:0000256" key="7">
    <source>
        <dbReference type="SAM" id="Phobius"/>
    </source>
</evidence>
<keyword evidence="6 7" id="KW-0472">Membrane</keyword>
<dbReference type="PROSITE" id="PS50929">
    <property type="entry name" value="ABC_TM1F"/>
    <property type="match status" value="1"/>
</dbReference>
<dbReference type="InterPro" id="IPR039421">
    <property type="entry name" value="Type_1_exporter"/>
</dbReference>
<sequence>MTTRAYGDRLIASVAACAWAPLALTALTAAGGCVVALALPASMAAAVDAAVTGGDALLATVRLAFLLGATALVDIVSAIAGAAYSASAAGSLRMRLANRLLAVNIVEAGRFPTGELVNRLVSNAATTASVPMTLIGAGSGLVTSVGGVVALFTIDWRVGAAFLTGVPLALVVMRVFVSGVSGLYDRSQAAQGRLAARLTETLAGIRTVRAAGTASHETSRVLRPLPDLSAAGHALWRAQARGGWQFTLTLSLIEILVLATAGFGVAEGRLEPGAFLAAAGYTALGLAFAGLTETLMGVAHGRSAARRLCQVFALPVLPSGTVPLAAGPGVLSFRGVTVIREGGPLLDDICLEIPAGAMTAVVGPSGAGKTTLALLAGRLTDPDRGEVLLDGQCLADLDLASLRGAVAYAFERPALLGGDLASAIAYGGTVSDLEEIRAAARAAHIDDVIRRLPAGYRTPAAGVWLSGGEIQRLGLARALLRRARLTVLDDATSSLDTVTEAQVTAALRDGSRGRTRLVIAHRPATAARADLVVWLDSGRIRAQGTHRELWRDPAYRALFAAVSNGEKPCPATP</sequence>
<dbReference type="InterPro" id="IPR011527">
    <property type="entry name" value="ABC1_TM_dom"/>
</dbReference>
<organism evidence="10 11">
    <name type="scientific">Planomonospora venezuelensis</name>
    <dbReference type="NCBI Taxonomy" id="1999"/>
    <lineage>
        <taxon>Bacteria</taxon>
        <taxon>Bacillati</taxon>
        <taxon>Actinomycetota</taxon>
        <taxon>Actinomycetes</taxon>
        <taxon>Streptosporangiales</taxon>
        <taxon>Streptosporangiaceae</taxon>
        <taxon>Planomonospora</taxon>
    </lineage>
</organism>
<dbReference type="PROSITE" id="PS50893">
    <property type="entry name" value="ABC_TRANSPORTER_2"/>
    <property type="match status" value="1"/>
</dbReference>
<keyword evidence="11" id="KW-1185">Reference proteome</keyword>
<feature type="transmembrane region" description="Helical" evidence="7">
    <location>
        <begin position="134"/>
        <end position="154"/>
    </location>
</feature>
<feature type="transmembrane region" description="Helical" evidence="7">
    <location>
        <begin position="160"/>
        <end position="184"/>
    </location>
</feature>
<dbReference type="InterPro" id="IPR027417">
    <property type="entry name" value="P-loop_NTPase"/>
</dbReference>
<proteinExistence type="predicted"/>
<keyword evidence="4 10" id="KW-0067">ATP-binding</keyword>
<dbReference type="GO" id="GO:0015421">
    <property type="term" value="F:ABC-type oligopeptide transporter activity"/>
    <property type="evidence" value="ECO:0007669"/>
    <property type="project" value="TreeGrafter"/>
</dbReference>
<gene>
    <name evidence="10" type="ORF">FHS22_007463</name>
</gene>
<dbReference type="PANTHER" id="PTHR43394:SF1">
    <property type="entry name" value="ATP-BINDING CASSETTE SUB-FAMILY B MEMBER 10, MITOCHONDRIAL"/>
    <property type="match status" value="1"/>
</dbReference>
<dbReference type="SUPFAM" id="SSF52540">
    <property type="entry name" value="P-loop containing nucleoside triphosphate hydrolases"/>
    <property type="match status" value="1"/>
</dbReference>
<dbReference type="InterPro" id="IPR003593">
    <property type="entry name" value="AAA+_ATPase"/>
</dbReference>
<keyword evidence="2 7" id="KW-0812">Transmembrane</keyword>
<feature type="domain" description="ABC transmembrane type-1" evidence="9">
    <location>
        <begin position="23"/>
        <end position="281"/>
    </location>
</feature>
<evidence type="ECO:0000259" key="8">
    <source>
        <dbReference type="PROSITE" id="PS50893"/>
    </source>
</evidence>
<dbReference type="EMBL" id="JACHJJ010000054">
    <property type="protein sequence ID" value="MBB5968142.1"/>
    <property type="molecule type" value="Genomic_DNA"/>
</dbReference>
<dbReference type="Gene3D" id="3.40.50.300">
    <property type="entry name" value="P-loop containing nucleotide triphosphate hydrolases"/>
    <property type="match status" value="1"/>
</dbReference>
<evidence type="ECO:0000259" key="9">
    <source>
        <dbReference type="PROSITE" id="PS50929"/>
    </source>
</evidence>
<feature type="transmembrane region" description="Helical" evidence="7">
    <location>
        <begin position="278"/>
        <end position="298"/>
    </location>
</feature>
<feature type="domain" description="ABC transporter" evidence="8">
    <location>
        <begin position="331"/>
        <end position="562"/>
    </location>
</feature>
<dbReference type="InterPro" id="IPR003439">
    <property type="entry name" value="ABC_transporter-like_ATP-bd"/>
</dbReference>
<comment type="subcellular location">
    <subcellularLocation>
        <location evidence="1">Cell membrane</location>
        <topology evidence="1">Multi-pass membrane protein</topology>
    </subcellularLocation>
</comment>
<evidence type="ECO:0000256" key="6">
    <source>
        <dbReference type="ARBA" id="ARBA00023136"/>
    </source>
</evidence>
<protein>
    <submittedName>
        <fullName evidence="10">ATP-binding cassette subfamily B protein</fullName>
    </submittedName>
</protein>
<dbReference type="GO" id="GO:0016887">
    <property type="term" value="F:ATP hydrolysis activity"/>
    <property type="evidence" value="ECO:0007669"/>
    <property type="project" value="InterPro"/>
</dbReference>
<dbReference type="InterPro" id="IPR036640">
    <property type="entry name" value="ABC1_TM_sf"/>
</dbReference>
<feature type="transmembrane region" description="Helical" evidence="7">
    <location>
        <begin position="62"/>
        <end position="86"/>
    </location>
</feature>
<dbReference type="PROSITE" id="PS00211">
    <property type="entry name" value="ABC_TRANSPORTER_1"/>
    <property type="match status" value="1"/>
</dbReference>
<comment type="caution">
    <text evidence="10">The sequence shown here is derived from an EMBL/GenBank/DDBJ whole genome shotgun (WGS) entry which is preliminary data.</text>
</comment>
<dbReference type="SMART" id="SM00382">
    <property type="entry name" value="AAA"/>
    <property type="match status" value="1"/>
</dbReference>
<evidence type="ECO:0000256" key="2">
    <source>
        <dbReference type="ARBA" id="ARBA00022692"/>
    </source>
</evidence>
<dbReference type="InterPro" id="IPR017871">
    <property type="entry name" value="ABC_transporter-like_CS"/>
</dbReference>
<keyword evidence="5 7" id="KW-1133">Transmembrane helix</keyword>
<dbReference type="PROSITE" id="PS51257">
    <property type="entry name" value="PROKAR_LIPOPROTEIN"/>
    <property type="match status" value="1"/>
</dbReference>
<evidence type="ECO:0000313" key="10">
    <source>
        <dbReference type="EMBL" id="MBB5968142.1"/>
    </source>
</evidence>
<evidence type="ECO:0000256" key="4">
    <source>
        <dbReference type="ARBA" id="ARBA00022840"/>
    </source>
</evidence>
<dbReference type="AlphaFoldDB" id="A0A841DBX2"/>
<keyword evidence="3" id="KW-0547">Nucleotide-binding</keyword>
<feature type="transmembrane region" description="Helical" evidence="7">
    <location>
        <begin position="246"/>
        <end position="266"/>
    </location>
</feature>
<dbReference type="Pfam" id="PF00005">
    <property type="entry name" value="ABC_tran"/>
    <property type="match status" value="1"/>
</dbReference>
<dbReference type="RefSeq" id="WP_184948824.1">
    <property type="nucleotide sequence ID" value="NZ_BAAAWZ010000001.1"/>
</dbReference>
<dbReference type="Gene3D" id="1.20.1560.10">
    <property type="entry name" value="ABC transporter type 1, transmembrane domain"/>
    <property type="match status" value="1"/>
</dbReference>
<dbReference type="Pfam" id="PF00664">
    <property type="entry name" value="ABC_membrane"/>
    <property type="match status" value="1"/>
</dbReference>
<evidence type="ECO:0000256" key="5">
    <source>
        <dbReference type="ARBA" id="ARBA00022989"/>
    </source>
</evidence>